<dbReference type="CDD" id="cd00156">
    <property type="entry name" value="REC"/>
    <property type="match status" value="1"/>
</dbReference>
<proteinExistence type="predicted"/>
<dbReference type="InterPro" id="IPR001789">
    <property type="entry name" value="Sig_transdc_resp-reg_receiver"/>
</dbReference>
<comment type="caution">
    <text evidence="4">The sequence shown here is derived from an EMBL/GenBank/DDBJ whole genome shotgun (WGS) entry which is preliminary data.</text>
</comment>
<dbReference type="Proteomes" id="UP000027997">
    <property type="component" value="Unassembled WGS sequence"/>
</dbReference>
<dbReference type="Pfam" id="PF00072">
    <property type="entry name" value="Response_reg"/>
    <property type="match status" value="1"/>
</dbReference>
<sequence length="189" mass="21397">MTQSSGGRKSYRNRILLVDDNPGFIGRLQNLFVSNGYLCETALSWKEAVEQVGSLAVDLVICDYRLKGKNGISLIDEVQEERDGVPGLVLCNFGDLKLVLQELQYYPGVRYLTRPFQDDALLAMADTIIRGEKNQKEPITEKSSSKNYLLDHKTYSHSAMNDLERVFPGITFGCWDGVVDKVKWQRKSK</sequence>
<dbReference type="SMART" id="SM00448">
    <property type="entry name" value="REC"/>
    <property type="match status" value="1"/>
</dbReference>
<evidence type="ECO:0000313" key="4">
    <source>
        <dbReference type="EMBL" id="KEI72279.1"/>
    </source>
</evidence>
<evidence type="ECO:0000256" key="2">
    <source>
        <dbReference type="PROSITE-ProRule" id="PRU00169"/>
    </source>
</evidence>
<protein>
    <recommendedName>
        <fullName evidence="3">Response regulatory domain-containing protein</fullName>
    </recommendedName>
</protein>
<organism evidence="4 5">
    <name type="scientific">Endozoicomonas elysicola</name>
    <dbReference type="NCBI Taxonomy" id="305900"/>
    <lineage>
        <taxon>Bacteria</taxon>
        <taxon>Pseudomonadati</taxon>
        <taxon>Pseudomonadota</taxon>
        <taxon>Gammaproteobacteria</taxon>
        <taxon>Oceanospirillales</taxon>
        <taxon>Endozoicomonadaceae</taxon>
        <taxon>Endozoicomonas</taxon>
    </lineage>
</organism>
<name>A0A081KDQ3_9GAMM</name>
<dbReference type="AlphaFoldDB" id="A0A081KDQ3"/>
<evidence type="ECO:0000259" key="3">
    <source>
        <dbReference type="PROSITE" id="PS50110"/>
    </source>
</evidence>
<dbReference type="PANTHER" id="PTHR44591">
    <property type="entry name" value="STRESS RESPONSE REGULATOR PROTEIN 1"/>
    <property type="match status" value="1"/>
</dbReference>
<keyword evidence="1 2" id="KW-0597">Phosphoprotein</keyword>
<gene>
    <name evidence="4" type="ORF">GV64_17440</name>
</gene>
<dbReference type="RefSeq" id="WP_020583819.1">
    <property type="nucleotide sequence ID" value="NZ_JOJP01000001.1"/>
</dbReference>
<dbReference type="InterPro" id="IPR050595">
    <property type="entry name" value="Bact_response_regulator"/>
</dbReference>
<dbReference type="PROSITE" id="PS50110">
    <property type="entry name" value="RESPONSE_REGULATORY"/>
    <property type="match status" value="1"/>
</dbReference>
<dbReference type="Gene3D" id="3.40.50.2300">
    <property type="match status" value="1"/>
</dbReference>
<feature type="domain" description="Response regulatory" evidence="3">
    <location>
        <begin position="14"/>
        <end position="129"/>
    </location>
</feature>
<accession>A0A081KDQ3</accession>
<feature type="modified residue" description="4-aspartylphosphate" evidence="2">
    <location>
        <position position="63"/>
    </location>
</feature>
<dbReference type="InterPro" id="IPR011006">
    <property type="entry name" value="CheY-like_superfamily"/>
</dbReference>
<dbReference type="eggNOG" id="COG2204">
    <property type="taxonomic scope" value="Bacteria"/>
</dbReference>
<dbReference type="GO" id="GO:0000160">
    <property type="term" value="P:phosphorelay signal transduction system"/>
    <property type="evidence" value="ECO:0007669"/>
    <property type="project" value="InterPro"/>
</dbReference>
<evidence type="ECO:0000313" key="5">
    <source>
        <dbReference type="Proteomes" id="UP000027997"/>
    </source>
</evidence>
<dbReference type="PANTHER" id="PTHR44591:SF3">
    <property type="entry name" value="RESPONSE REGULATORY DOMAIN-CONTAINING PROTEIN"/>
    <property type="match status" value="1"/>
</dbReference>
<keyword evidence="5" id="KW-1185">Reference proteome</keyword>
<dbReference type="STRING" id="305900.GV64_17440"/>
<dbReference type="EMBL" id="JOJP01000001">
    <property type="protein sequence ID" value="KEI72279.1"/>
    <property type="molecule type" value="Genomic_DNA"/>
</dbReference>
<dbReference type="SUPFAM" id="SSF52172">
    <property type="entry name" value="CheY-like"/>
    <property type="match status" value="1"/>
</dbReference>
<evidence type="ECO:0000256" key="1">
    <source>
        <dbReference type="ARBA" id="ARBA00022553"/>
    </source>
</evidence>
<reference evidence="4 5" key="1">
    <citation type="submission" date="2014-06" db="EMBL/GenBank/DDBJ databases">
        <title>Whole Genome Sequences of Three Symbiotic Endozoicomonas Bacteria.</title>
        <authorList>
            <person name="Neave M.J."/>
            <person name="Apprill A."/>
            <person name="Voolstra C.R."/>
        </authorList>
    </citation>
    <scope>NUCLEOTIDE SEQUENCE [LARGE SCALE GENOMIC DNA]</scope>
    <source>
        <strain evidence="4 5">DSM 22380</strain>
    </source>
</reference>